<comment type="caution">
    <text evidence="2">The sequence shown here is derived from an EMBL/GenBank/DDBJ whole genome shotgun (WGS) entry which is preliminary data.</text>
</comment>
<gene>
    <name evidence="2" type="ORF">AQJ46_00095</name>
</gene>
<organism evidence="2 3">
    <name type="scientific">Streptomyces canus</name>
    <dbReference type="NCBI Taxonomy" id="58343"/>
    <lineage>
        <taxon>Bacteria</taxon>
        <taxon>Bacillati</taxon>
        <taxon>Actinomycetota</taxon>
        <taxon>Actinomycetes</taxon>
        <taxon>Kitasatosporales</taxon>
        <taxon>Streptomycetaceae</taxon>
        <taxon>Streptomyces</taxon>
        <taxon>Streptomyces aurantiacus group</taxon>
    </lineage>
</organism>
<dbReference type="AlphaFoldDB" id="A0A101SHN7"/>
<evidence type="ECO:0000256" key="1">
    <source>
        <dbReference type="SAM" id="MobiDB-lite"/>
    </source>
</evidence>
<proteinExistence type="predicted"/>
<evidence type="ECO:0000313" key="2">
    <source>
        <dbReference type="EMBL" id="KUN74044.1"/>
    </source>
</evidence>
<dbReference type="Proteomes" id="UP000053669">
    <property type="component" value="Unassembled WGS sequence"/>
</dbReference>
<name>A0A101SHN7_9ACTN</name>
<feature type="compositionally biased region" description="Polar residues" evidence="1">
    <location>
        <begin position="113"/>
        <end position="126"/>
    </location>
</feature>
<protein>
    <submittedName>
        <fullName evidence="2">Uncharacterized protein</fullName>
    </submittedName>
</protein>
<feature type="compositionally biased region" description="Basic and acidic residues" evidence="1">
    <location>
        <begin position="28"/>
        <end position="46"/>
    </location>
</feature>
<reference evidence="2 3" key="1">
    <citation type="submission" date="2015-10" db="EMBL/GenBank/DDBJ databases">
        <title>Draft genome sequence of Streptomyces canus DSM 40017, type strain for the species Streptomyces canus.</title>
        <authorList>
            <person name="Ruckert C."/>
            <person name="Winkler A."/>
            <person name="Kalinowski J."/>
            <person name="Kampfer P."/>
            <person name="Glaeser S."/>
        </authorList>
    </citation>
    <scope>NUCLEOTIDE SEQUENCE [LARGE SCALE GENOMIC DNA]</scope>
    <source>
        <strain evidence="2 3">DSM 40017</strain>
    </source>
</reference>
<dbReference type="EMBL" id="LMWU01000001">
    <property type="protein sequence ID" value="KUN74044.1"/>
    <property type="molecule type" value="Genomic_DNA"/>
</dbReference>
<evidence type="ECO:0000313" key="3">
    <source>
        <dbReference type="Proteomes" id="UP000053669"/>
    </source>
</evidence>
<feature type="region of interest" description="Disordered" evidence="1">
    <location>
        <begin position="97"/>
        <end position="145"/>
    </location>
</feature>
<feature type="region of interest" description="Disordered" evidence="1">
    <location>
        <begin position="20"/>
        <end position="46"/>
    </location>
</feature>
<sequence>MLRSPKVTSACAGAALARSEATAALPESEVRPQGDHHRGEGRHRTPEERDLLDVCLVVESQQLRLLERLGPTRALWSTAYALSSPVWVWRRMSSTAVNAEARKSRSRPGPSKWNCSVSGGTSTTSALKHAAAASTSPRSRADRQRATVVAAECGVSDMGLSPV</sequence>
<accession>A0A101SHN7</accession>